<protein>
    <submittedName>
        <fullName evidence="1">Unannotated protein</fullName>
    </submittedName>
</protein>
<sequence>MAIATVAVVIVGLTVIVDQRREPVAETPASLEWVLRDVPDGWRPVLTRDPSSPPLKIEPQPFAPIVYATDSSPLGPNLAVYGSTDADLAITPGAFMGNTVAYTEFELDGRRAAFVDFRGGHRGLYVEIDGAWAYLAATAVSDDELLTLARSIRPDLTGRFDVDPALLTNGMRKVSPLPDPLPAFAAVDYQPPEGSDGLMELLVARNTPDFYARSSVGYRFEEIPIGDSTGYIAGDWVGNDADRSWIVLWQNDGLDFALYASDFTREQAVAAARSASPATEAEWAHLADSAAVAPSDTVVMGTAPPQILDVEPVDTVEPRDVDITVSVTNPSDNEQRWTGTLPTGEMWSAVVLRVFDRIETRITIDGVLTETSSGPPLPKATDSSQVTCCSPQAITTNPDAASLRVLRPNGDRYTIPLQSLPGTSDTRIALIGLPEGAVLTELLDEDGNVLQEYVTG</sequence>
<gene>
    <name evidence="1" type="ORF">UFOPK1493_04067</name>
</gene>
<accession>A0A6J6GD25</accession>
<dbReference type="AlphaFoldDB" id="A0A6J6GD25"/>
<reference evidence="1" key="1">
    <citation type="submission" date="2020-05" db="EMBL/GenBank/DDBJ databases">
        <authorList>
            <person name="Chiriac C."/>
            <person name="Salcher M."/>
            <person name="Ghai R."/>
            <person name="Kavagutti S V."/>
        </authorList>
    </citation>
    <scope>NUCLEOTIDE SEQUENCE</scope>
</reference>
<evidence type="ECO:0000313" key="1">
    <source>
        <dbReference type="EMBL" id="CAB4597005.1"/>
    </source>
</evidence>
<organism evidence="1">
    <name type="scientific">freshwater metagenome</name>
    <dbReference type="NCBI Taxonomy" id="449393"/>
    <lineage>
        <taxon>unclassified sequences</taxon>
        <taxon>metagenomes</taxon>
        <taxon>ecological metagenomes</taxon>
    </lineage>
</organism>
<name>A0A6J6GD25_9ZZZZ</name>
<dbReference type="EMBL" id="CAEZSR010000280">
    <property type="protein sequence ID" value="CAB4597005.1"/>
    <property type="molecule type" value="Genomic_DNA"/>
</dbReference>
<proteinExistence type="predicted"/>